<keyword evidence="1" id="KW-1133">Transmembrane helix</keyword>
<name>S4SZI6_APPFA</name>
<evidence type="ECO:0000313" key="3">
    <source>
        <dbReference type="EMBL" id="AFR77034.1"/>
    </source>
</evidence>
<feature type="transmembrane region" description="Helical" evidence="1">
    <location>
        <begin position="78"/>
        <end position="97"/>
    </location>
</feature>
<keyword evidence="1" id="KW-0472">Membrane</keyword>
<feature type="transmembrane region" description="Helical" evidence="1">
    <location>
        <begin position="109"/>
        <end position="130"/>
    </location>
</feature>
<feature type="chain" id="PRO_5004523660" evidence="2">
    <location>
        <begin position="19"/>
        <end position="131"/>
    </location>
</feature>
<accession>S4SZI6</accession>
<dbReference type="AlphaFoldDB" id="S4SZI6"/>
<dbReference type="GeneID" id="16488853"/>
<evidence type="ECO:0000256" key="1">
    <source>
        <dbReference type="SAM" id="Phobius"/>
    </source>
</evidence>
<evidence type="ECO:0000256" key="2">
    <source>
        <dbReference type="SAM" id="SignalP"/>
    </source>
</evidence>
<protein>
    <submittedName>
        <fullName evidence="3">NADH dehydrogenase subunit 6</fullName>
    </submittedName>
</protein>
<keyword evidence="2" id="KW-0732">Signal</keyword>
<sequence length="131" mass="14337">MVFSLLLFFSMVISVVFSQVVNPMLLAYLVVSGGVVVMVSLGLIFPTFWLSYIVLLTFLGGLLVLFVYVASLSPNEPVLGFGLGFVVVSGLILFFVFNWESTSDLGFGAGFMFLMSMYLENMGGFMVLLIL</sequence>
<geneLocation type="mitochondrion" evidence="3"/>
<gene>
    <name evidence="3" type="primary">ND6</name>
</gene>
<feature type="signal peptide" evidence="2">
    <location>
        <begin position="1"/>
        <end position="18"/>
    </location>
</feature>
<dbReference type="CTD" id="4541"/>
<proteinExistence type="predicted"/>
<reference evidence="3" key="1">
    <citation type="journal article" date="2013" name="PLoS ONE">
        <title>Arthropod phylogenetics in light of three novel millipede (myriapoda: diplopoda) mitochondrial genomes with comments on the appropriateness of mitochondrial genome sequence data for inferring deep level relationships.</title>
        <authorList>
            <person name="Brewer M.S."/>
            <person name="Swafford L."/>
            <person name="Spruill C.L."/>
            <person name="Bond J.E."/>
        </authorList>
    </citation>
    <scope>NUCLEOTIDE SEQUENCE</scope>
</reference>
<feature type="transmembrane region" description="Helical" evidence="1">
    <location>
        <begin position="52"/>
        <end position="72"/>
    </location>
</feature>
<keyword evidence="1" id="KW-0812">Transmembrane</keyword>
<keyword evidence="3" id="KW-0496">Mitochondrion</keyword>
<dbReference type="EMBL" id="JX437063">
    <property type="protein sequence ID" value="AFR77034.1"/>
    <property type="molecule type" value="Genomic_DNA"/>
</dbReference>
<organism evidence="3">
    <name type="scientific">Appalachioria falcifera</name>
    <name type="common">Millipede</name>
    <name type="synonym">Brachoria falcifera</name>
    <dbReference type="NCBI Taxonomy" id="382869"/>
    <lineage>
        <taxon>Eukaryota</taxon>
        <taxon>Metazoa</taxon>
        <taxon>Ecdysozoa</taxon>
        <taxon>Arthropoda</taxon>
        <taxon>Myriapoda</taxon>
        <taxon>Diplopoda</taxon>
        <taxon>Helminthomorpha</taxon>
        <taxon>Polydesmida</taxon>
        <taxon>Xystodesmidae</taxon>
        <taxon>Xystodesminae</taxon>
        <taxon>Apheloriini</taxon>
        <taxon>Appalachioria</taxon>
    </lineage>
</organism>
<feature type="transmembrane region" description="Helical" evidence="1">
    <location>
        <begin position="28"/>
        <end position="45"/>
    </location>
</feature>